<dbReference type="EMBL" id="KQ419138">
    <property type="protein sequence ID" value="KOF84511.1"/>
    <property type="molecule type" value="Genomic_DNA"/>
</dbReference>
<accession>A0A0L8H5E1</accession>
<protein>
    <submittedName>
        <fullName evidence="1">Uncharacterized protein</fullName>
    </submittedName>
</protein>
<name>A0A0L8H5E1_OCTBM</name>
<dbReference type="AlphaFoldDB" id="A0A0L8H5E1"/>
<evidence type="ECO:0000313" key="1">
    <source>
        <dbReference type="EMBL" id="KOF84511.1"/>
    </source>
</evidence>
<gene>
    <name evidence="1" type="ORF">OCBIM_22021957mg</name>
</gene>
<proteinExistence type="predicted"/>
<sequence>MRITLSHNENHKIDERTGWKTDWMLYLNVRCIDKASMIEDHIEECSS</sequence>
<reference evidence="1" key="1">
    <citation type="submission" date="2015-07" db="EMBL/GenBank/DDBJ databases">
        <title>MeaNS - Measles Nucleotide Surveillance Program.</title>
        <authorList>
            <person name="Tran T."/>
            <person name="Druce J."/>
        </authorList>
    </citation>
    <scope>NUCLEOTIDE SEQUENCE</scope>
    <source>
        <strain evidence="1">UCB-OBI-ISO-001</strain>
        <tissue evidence="1">Gonad</tissue>
    </source>
</reference>
<organism evidence="1">
    <name type="scientific">Octopus bimaculoides</name>
    <name type="common">California two-spotted octopus</name>
    <dbReference type="NCBI Taxonomy" id="37653"/>
    <lineage>
        <taxon>Eukaryota</taxon>
        <taxon>Metazoa</taxon>
        <taxon>Spiralia</taxon>
        <taxon>Lophotrochozoa</taxon>
        <taxon>Mollusca</taxon>
        <taxon>Cephalopoda</taxon>
        <taxon>Coleoidea</taxon>
        <taxon>Octopodiformes</taxon>
        <taxon>Octopoda</taxon>
        <taxon>Incirrata</taxon>
        <taxon>Octopodidae</taxon>
        <taxon>Octopus</taxon>
    </lineage>
</organism>